<dbReference type="STRING" id="59374.FSU_1076"/>
<gene>
    <name evidence="2" type="ordered locus">FSU_1076</name>
</gene>
<feature type="transmembrane region" description="Helical" evidence="1">
    <location>
        <begin position="7"/>
        <end position="28"/>
    </location>
</feature>
<dbReference type="RefSeq" id="WP_014545423.1">
    <property type="nucleotide sequence ID" value="NC_013410.1"/>
</dbReference>
<evidence type="ECO:0000313" key="2">
    <source>
        <dbReference type="EMBL" id="ADL26521.1"/>
    </source>
</evidence>
<organism evidence="2 3">
    <name type="scientific">Fibrobacter succinogenes (strain ATCC 19169 / S85)</name>
    <dbReference type="NCBI Taxonomy" id="59374"/>
    <lineage>
        <taxon>Bacteria</taxon>
        <taxon>Pseudomonadati</taxon>
        <taxon>Fibrobacterota</taxon>
        <taxon>Fibrobacteria</taxon>
        <taxon>Fibrobacterales</taxon>
        <taxon>Fibrobacteraceae</taxon>
        <taxon>Fibrobacter</taxon>
    </lineage>
</organism>
<reference evidence="3" key="1">
    <citation type="submission" date="2010-08" db="EMBL/GenBank/DDBJ databases">
        <title>Complete sequence of Fibrobacter succinogenes subsp. succinogenes S85.</title>
        <authorList>
            <person name="Durkin A.S."/>
            <person name="Nelson K.E."/>
            <person name="Morrison M."/>
            <person name="Forsberg C.W."/>
            <person name="Wilson D.B."/>
            <person name="Russell J.B."/>
            <person name="Cann I.K.O."/>
            <person name="Mackie R.I."/>
            <person name="White B.A."/>
        </authorList>
    </citation>
    <scope>NUCLEOTIDE SEQUENCE [LARGE SCALE GENOMIC DNA]</scope>
    <source>
        <strain evidence="3">ATCC 19169 / S85</strain>
    </source>
</reference>
<dbReference type="Proteomes" id="UP000000517">
    <property type="component" value="Chromosome"/>
</dbReference>
<feature type="transmembrane region" description="Helical" evidence="1">
    <location>
        <begin position="51"/>
        <end position="76"/>
    </location>
</feature>
<accession>D9S9E1</accession>
<protein>
    <submittedName>
        <fullName evidence="2">Putative membrane protein</fullName>
    </submittedName>
</protein>
<dbReference type="EMBL" id="CP002158">
    <property type="protein sequence ID" value="ADL26521.1"/>
    <property type="molecule type" value="Genomic_DNA"/>
</dbReference>
<evidence type="ECO:0000256" key="1">
    <source>
        <dbReference type="SAM" id="Phobius"/>
    </source>
</evidence>
<dbReference type="HOGENOM" id="CLU_2507797_0_0_0"/>
<sequence length="85" mass="9785">MVKISRCALDIAMGVVSALGVYGIYAFIERGLWKYMTLQQPFFSLDLEHGYLLFTLDYIAIMALFAVSMQLVMLALNRYFYIRNA</sequence>
<dbReference type="KEGG" id="fsc:FSU_1076"/>
<keyword evidence="1" id="KW-0812">Transmembrane</keyword>
<name>D9S9E1_FIBSS</name>
<keyword evidence="1" id="KW-1133">Transmembrane helix</keyword>
<keyword evidence="1" id="KW-0472">Membrane</keyword>
<evidence type="ECO:0000313" key="3">
    <source>
        <dbReference type="Proteomes" id="UP000000517"/>
    </source>
</evidence>
<dbReference type="AlphaFoldDB" id="D9S9E1"/>
<proteinExistence type="predicted"/>